<dbReference type="SFLD" id="SFLDS00019">
    <property type="entry name" value="Glutathione_Transferase_(cytos"/>
    <property type="match status" value="1"/>
</dbReference>
<proteinExistence type="inferred from homology"/>
<dbReference type="STRING" id="45351.A7S182"/>
<dbReference type="InterPro" id="IPR050213">
    <property type="entry name" value="GST_superfamily"/>
</dbReference>
<dbReference type="InterPro" id="IPR036282">
    <property type="entry name" value="Glutathione-S-Trfase_C_sf"/>
</dbReference>
<dbReference type="FunFam" id="1.20.1050.130:FF:000021">
    <property type="entry name" value="General transcription factor ii, putative"/>
    <property type="match status" value="1"/>
</dbReference>
<dbReference type="EMBL" id="DS469563">
    <property type="protein sequence ID" value="EDO42589.1"/>
    <property type="molecule type" value="Genomic_DNA"/>
</dbReference>
<evidence type="ECO:0000256" key="5">
    <source>
        <dbReference type="ARBA" id="ARBA00047960"/>
    </source>
</evidence>
<dbReference type="GO" id="GO:0006749">
    <property type="term" value="P:glutathione metabolic process"/>
    <property type="evidence" value="ECO:0000318"/>
    <property type="project" value="GO_Central"/>
</dbReference>
<dbReference type="SFLD" id="SFLDG00363">
    <property type="entry name" value="AMPS_(cytGST):_Alpha-__Mu-__Pi"/>
    <property type="match status" value="1"/>
</dbReference>
<sequence>MAPIFGYWKLRGLAEGVRYLLAYTNTEYERKDYVTGDAPDFNKDGWLSEKENIGLLLPNVPYNMDGDIKLTQTSAIMRHIARQHDLCGKTEEEKCLCDMIDYEIKDFFPGFFKATYFTNNFEEDIKVYLKGIRTLVKRFANFLGTNPYFAGQNLTFADFNVWEALDQLRTLDPTILDGHDNLKGFMKRIQELPGVREYMASEFYHSLPISNKMAKWGTQPNPPPVKL</sequence>
<dbReference type="GO" id="GO:0004364">
    <property type="term" value="F:glutathione transferase activity"/>
    <property type="evidence" value="ECO:0000318"/>
    <property type="project" value="GO_Central"/>
</dbReference>
<dbReference type="SUPFAM" id="SSF52833">
    <property type="entry name" value="Thioredoxin-like"/>
    <property type="match status" value="1"/>
</dbReference>
<reference evidence="8 9" key="1">
    <citation type="journal article" date="2007" name="Science">
        <title>Sea anemone genome reveals ancestral eumetazoan gene repertoire and genomic organization.</title>
        <authorList>
            <person name="Putnam N.H."/>
            <person name="Srivastava M."/>
            <person name="Hellsten U."/>
            <person name="Dirks B."/>
            <person name="Chapman J."/>
            <person name="Salamov A."/>
            <person name="Terry A."/>
            <person name="Shapiro H."/>
            <person name="Lindquist E."/>
            <person name="Kapitonov V.V."/>
            <person name="Jurka J."/>
            <person name="Genikhovich G."/>
            <person name="Grigoriev I.V."/>
            <person name="Lucas S.M."/>
            <person name="Steele R.E."/>
            <person name="Finnerty J.R."/>
            <person name="Technau U."/>
            <person name="Martindale M.Q."/>
            <person name="Rokhsar D.S."/>
        </authorList>
    </citation>
    <scope>NUCLEOTIDE SEQUENCE [LARGE SCALE GENOMIC DNA]</scope>
    <source>
        <strain evidence="9">CH2 X CH6</strain>
    </source>
</reference>
<evidence type="ECO:0000256" key="2">
    <source>
        <dbReference type="ARBA" id="ARBA00005861"/>
    </source>
</evidence>
<name>A7S182_NEMVE</name>
<organism evidence="8 9">
    <name type="scientific">Nematostella vectensis</name>
    <name type="common">Starlet sea anemone</name>
    <dbReference type="NCBI Taxonomy" id="45351"/>
    <lineage>
        <taxon>Eukaryota</taxon>
        <taxon>Metazoa</taxon>
        <taxon>Cnidaria</taxon>
        <taxon>Anthozoa</taxon>
        <taxon>Hexacorallia</taxon>
        <taxon>Actiniaria</taxon>
        <taxon>Edwardsiidae</taxon>
        <taxon>Nematostella</taxon>
    </lineage>
</organism>
<keyword evidence="9" id="KW-1185">Reference proteome</keyword>
<dbReference type="FunFam" id="1.20.1050.10:FF:000003">
    <property type="entry name" value="Glutathione S-transferase 2"/>
    <property type="match status" value="1"/>
</dbReference>
<dbReference type="PANTHER" id="PTHR11571:SF222">
    <property type="entry name" value="GLUTATHIONE TRANSFERASE"/>
    <property type="match status" value="1"/>
</dbReference>
<feature type="domain" description="GST C-terminal" evidence="7">
    <location>
        <begin position="90"/>
        <end position="224"/>
    </location>
</feature>
<evidence type="ECO:0000256" key="1">
    <source>
        <dbReference type="ARBA" id="ARBA00003701"/>
    </source>
</evidence>
<dbReference type="InterPro" id="IPR040079">
    <property type="entry name" value="Glutathione_S-Trfase"/>
</dbReference>
<comment type="function">
    <text evidence="1">Conjugation of reduced glutathione to a wide number of exogenous and endogenous hydrophobic electrophiles.</text>
</comment>
<keyword evidence="4" id="KW-0808">Transferase</keyword>
<dbReference type="InterPro" id="IPR010987">
    <property type="entry name" value="Glutathione-S-Trfase_C-like"/>
</dbReference>
<dbReference type="PhylomeDB" id="A7S182"/>
<gene>
    <name evidence="8" type="ORF">NEMVEDRAFT_v1g226731</name>
</gene>
<dbReference type="Proteomes" id="UP000001593">
    <property type="component" value="Unassembled WGS sequence"/>
</dbReference>
<dbReference type="InterPro" id="IPR003081">
    <property type="entry name" value="GST_mu"/>
</dbReference>
<feature type="non-terminal residue" evidence="8">
    <location>
        <position position="1"/>
    </location>
</feature>
<dbReference type="InterPro" id="IPR004045">
    <property type="entry name" value="Glutathione_S-Trfase_N"/>
</dbReference>
<dbReference type="EC" id="2.5.1.18" evidence="3"/>
<dbReference type="HOGENOM" id="CLU_039475_2_0_1"/>
<accession>A7S182</accession>
<feature type="domain" description="GST N-terminal" evidence="6">
    <location>
        <begin position="1"/>
        <end position="88"/>
    </location>
</feature>
<dbReference type="PROSITE" id="PS50404">
    <property type="entry name" value="GST_NTER"/>
    <property type="match status" value="1"/>
</dbReference>
<comment type="catalytic activity">
    <reaction evidence="5">
        <text>RX + glutathione = an S-substituted glutathione + a halide anion + H(+)</text>
        <dbReference type="Rhea" id="RHEA:16437"/>
        <dbReference type="ChEBI" id="CHEBI:15378"/>
        <dbReference type="ChEBI" id="CHEBI:16042"/>
        <dbReference type="ChEBI" id="CHEBI:17792"/>
        <dbReference type="ChEBI" id="CHEBI:57925"/>
        <dbReference type="ChEBI" id="CHEBI:90779"/>
        <dbReference type="EC" id="2.5.1.18"/>
    </reaction>
</comment>
<evidence type="ECO:0000256" key="3">
    <source>
        <dbReference type="ARBA" id="ARBA00012452"/>
    </source>
</evidence>
<dbReference type="PANTHER" id="PTHR11571">
    <property type="entry name" value="GLUTATHIONE S-TRANSFERASE"/>
    <property type="match status" value="1"/>
</dbReference>
<evidence type="ECO:0000313" key="8">
    <source>
        <dbReference type="EMBL" id="EDO42589.1"/>
    </source>
</evidence>
<dbReference type="eggNOG" id="KOG1695">
    <property type="taxonomic scope" value="Eukaryota"/>
</dbReference>
<dbReference type="InterPro" id="IPR004046">
    <property type="entry name" value="GST_C"/>
</dbReference>
<dbReference type="PROSITE" id="PS50405">
    <property type="entry name" value="GST_CTER"/>
    <property type="match status" value="1"/>
</dbReference>
<dbReference type="SFLD" id="SFLDG01205">
    <property type="entry name" value="AMPS.1"/>
    <property type="match status" value="1"/>
</dbReference>
<evidence type="ECO:0000256" key="4">
    <source>
        <dbReference type="ARBA" id="ARBA00022679"/>
    </source>
</evidence>
<dbReference type="AlphaFoldDB" id="A7S182"/>
<dbReference type="CDD" id="cd03075">
    <property type="entry name" value="GST_N_Mu"/>
    <property type="match status" value="1"/>
</dbReference>
<dbReference type="OMA" id="CYDPEYT"/>
<evidence type="ECO:0000259" key="6">
    <source>
        <dbReference type="PROSITE" id="PS50404"/>
    </source>
</evidence>
<dbReference type="SUPFAM" id="SSF47616">
    <property type="entry name" value="GST C-terminal domain-like"/>
    <property type="match status" value="1"/>
</dbReference>
<evidence type="ECO:0000313" key="9">
    <source>
        <dbReference type="Proteomes" id="UP000001593"/>
    </source>
</evidence>
<dbReference type="Gene3D" id="1.20.1050.130">
    <property type="match status" value="1"/>
</dbReference>
<dbReference type="Pfam" id="PF14497">
    <property type="entry name" value="GST_C_3"/>
    <property type="match status" value="1"/>
</dbReference>
<dbReference type="InterPro" id="IPR036249">
    <property type="entry name" value="Thioredoxin-like_sf"/>
</dbReference>
<dbReference type="PRINTS" id="PR01267">
    <property type="entry name" value="GSTRNSFRASEM"/>
</dbReference>
<dbReference type="Pfam" id="PF02798">
    <property type="entry name" value="GST_N"/>
    <property type="match status" value="1"/>
</dbReference>
<evidence type="ECO:0000259" key="7">
    <source>
        <dbReference type="PROSITE" id="PS50405"/>
    </source>
</evidence>
<comment type="similarity">
    <text evidence="2">Belongs to the GST superfamily. Mu family.</text>
</comment>
<dbReference type="InParanoid" id="A7S182"/>
<protein>
    <recommendedName>
        <fullName evidence="3">glutathione transferase</fullName>
        <ecNumber evidence="3">2.5.1.18</ecNumber>
    </recommendedName>
</protein>